<reference evidence="1" key="1">
    <citation type="submission" date="2022-06" db="EMBL/GenBank/DDBJ databases">
        <title>Uncovering the hologenomic basis of an extraordinary plant invasion.</title>
        <authorList>
            <person name="Bieker V.C."/>
            <person name="Martin M.D."/>
            <person name="Gilbert T."/>
            <person name="Hodgins K."/>
            <person name="Battlay P."/>
            <person name="Petersen B."/>
            <person name="Wilson J."/>
        </authorList>
    </citation>
    <scope>NUCLEOTIDE SEQUENCE</scope>
    <source>
        <strain evidence="1">AA19_3_7</strain>
        <tissue evidence="1">Leaf</tissue>
    </source>
</reference>
<protein>
    <submittedName>
        <fullName evidence="1">Uncharacterized protein</fullName>
    </submittedName>
</protein>
<dbReference type="EMBL" id="JAMZMK010010352">
    <property type="protein sequence ID" value="KAI7731930.1"/>
    <property type="molecule type" value="Genomic_DNA"/>
</dbReference>
<keyword evidence="2" id="KW-1185">Reference proteome</keyword>
<gene>
    <name evidence="1" type="ORF">M8C21_015829</name>
</gene>
<comment type="caution">
    <text evidence="1">The sequence shown here is derived from an EMBL/GenBank/DDBJ whole genome shotgun (WGS) entry which is preliminary data.</text>
</comment>
<evidence type="ECO:0000313" key="1">
    <source>
        <dbReference type="EMBL" id="KAI7731930.1"/>
    </source>
</evidence>
<name>A0AAD5BYY2_AMBAR</name>
<evidence type="ECO:0000313" key="2">
    <source>
        <dbReference type="Proteomes" id="UP001206925"/>
    </source>
</evidence>
<accession>A0AAD5BYY2</accession>
<dbReference type="Proteomes" id="UP001206925">
    <property type="component" value="Unassembled WGS sequence"/>
</dbReference>
<dbReference type="AlphaFoldDB" id="A0AAD5BYY2"/>
<organism evidence="1 2">
    <name type="scientific">Ambrosia artemisiifolia</name>
    <name type="common">Common ragweed</name>
    <dbReference type="NCBI Taxonomy" id="4212"/>
    <lineage>
        <taxon>Eukaryota</taxon>
        <taxon>Viridiplantae</taxon>
        <taxon>Streptophyta</taxon>
        <taxon>Embryophyta</taxon>
        <taxon>Tracheophyta</taxon>
        <taxon>Spermatophyta</taxon>
        <taxon>Magnoliopsida</taxon>
        <taxon>eudicotyledons</taxon>
        <taxon>Gunneridae</taxon>
        <taxon>Pentapetalae</taxon>
        <taxon>asterids</taxon>
        <taxon>campanulids</taxon>
        <taxon>Asterales</taxon>
        <taxon>Asteraceae</taxon>
        <taxon>Asteroideae</taxon>
        <taxon>Heliantheae alliance</taxon>
        <taxon>Heliantheae</taxon>
        <taxon>Ambrosia</taxon>
    </lineage>
</organism>
<sequence>MLTEKLKFGRYPFVPERPFAASTSAFIRQVMELTGLVPSTLGPIVVISWARKELNELWEGSTPTLTEKTHSTEV</sequence>
<proteinExistence type="predicted"/>